<proteinExistence type="predicted"/>
<feature type="non-terminal residue" evidence="1">
    <location>
        <position position="52"/>
    </location>
</feature>
<dbReference type="EMBL" id="HACG01015044">
    <property type="protein sequence ID" value="CEK61909.1"/>
    <property type="molecule type" value="Transcribed_RNA"/>
</dbReference>
<organism evidence="1">
    <name type="scientific">Arion vulgaris</name>
    <dbReference type="NCBI Taxonomy" id="1028688"/>
    <lineage>
        <taxon>Eukaryota</taxon>
        <taxon>Metazoa</taxon>
        <taxon>Spiralia</taxon>
        <taxon>Lophotrochozoa</taxon>
        <taxon>Mollusca</taxon>
        <taxon>Gastropoda</taxon>
        <taxon>Heterobranchia</taxon>
        <taxon>Euthyneura</taxon>
        <taxon>Panpulmonata</taxon>
        <taxon>Eupulmonata</taxon>
        <taxon>Stylommatophora</taxon>
        <taxon>Helicina</taxon>
        <taxon>Arionoidea</taxon>
        <taxon>Arionidae</taxon>
        <taxon>Arion</taxon>
    </lineage>
</organism>
<protein>
    <submittedName>
        <fullName evidence="1">Uncharacterized protein</fullName>
    </submittedName>
</protein>
<sequence>MFYVTKISMPIHIYVNFLLYGQRYDNVDSTFCFIDRNMTFCYVDKKYDILLH</sequence>
<gene>
    <name evidence="1" type="primary">ORF43631</name>
</gene>
<dbReference type="AlphaFoldDB" id="A0A0B6Z019"/>
<reference evidence="1" key="1">
    <citation type="submission" date="2014-12" db="EMBL/GenBank/DDBJ databases">
        <title>Insight into the proteome of Arion vulgaris.</title>
        <authorList>
            <person name="Aradska J."/>
            <person name="Bulat T."/>
            <person name="Smidak R."/>
            <person name="Sarate P."/>
            <person name="Gangsoo J."/>
            <person name="Sialana F."/>
            <person name="Bilban M."/>
            <person name="Lubec G."/>
        </authorList>
    </citation>
    <scope>NUCLEOTIDE SEQUENCE</scope>
    <source>
        <tissue evidence="1">Skin</tissue>
    </source>
</reference>
<name>A0A0B6Z019_9EUPU</name>
<evidence type="ECO:0000313" key="1">
    <source>
        <dbReference type="EMBL" id="CEK61909.1"/>
    </source>
</evidence>
<accession>A0A0B6Z019</accession>